<dbReference type="Pfam" id="PF02798">
    <property type="entry name" value="GST_N"/>
    <property type="match status" value="1"/>
</dbReference>
<dbReference type="SUPFAM" id="SSF47616">
    <property type="entry name" value="GST C-terminal domain-like"/>
    <property type="match status" value="1"/>
</dbReference>
<dbReference type="RefSeq" id="WP_074829257.1">
    <property type="nucleotide sequence ID" value="NZ_FNTI01000001.1"/>
</dbReference>
<sequence>MADNNKQQLTIWGRANSVNVQKVLWCLRELDLGYDRIDAGLHFGKNNEPPYLAMNPNGRVPTLVDGDFVLWESNSVMRYLCMAYGKDSGNGSPIYPKEPKLRASVDRWLDWTLSTLQPVDRPVFWALVRTPPDKRDMVAIQKDADAEAVVWRIVEAQLATRRFIEGDQFTIADIAIGAYARRWLGVEGVTKPKLPNLERWFAQFESRPGFVQFIAPPMT</sequence>
<dbReference type="InterPro" id="IPR040079">
    <property type="entry name" value="Glutathione_S-Trfase"/>
</dbReference>
<comment type="similarity">
    <text evidence="1 3">Belongs to the GST superfamily.</text>
</comment>
<feature type="domain" description="GST C-terminal" evidence="5">
    <location>
        <begin position="98"/>
        <end position="219"/>
    </location>
</feature>
<dbReference type="PANTHER" id="PTHR44051">
    <property type="entry name" value="GLUTATHIONE S-TRANSFERASE-RELATED"/>
    <property type="match status" value="1"/>
</dbReference>
<evidence type="ECO:0000313" key="7">
    <source>
        <dbReference type="Proteomes" id="UP000183208"/>
    </source>
</evidence>
<dbReference type="SFLD" id="SFLDG01150">
    <property type="entry name" value="Main.1:_Beta-like"/>
    <property type="match status" value="1"/>
</dbReference>
<name>A0A1H5IF59_9BRAD</name>
<evidence type="ECO:0000259" key="5">
    <source>
        <dbReference type="PROSITE" id="PS50405"/>
    </source>
</evidence>
<proteinExistence type="inferred from homology"/>
<dbReference type="SUPFAM" id="SSF52833">
    <property type="entry name" value="Thioredoxin-like"/>
    <property type="match status" value="1"/>
</dbReference>
<dbReference type="FunFam" id="3.40.30.10:FF:000039">
    <property type="entry name" value="Glutathione S-transferase domain"/>
    <property type="match status" value="1"/>
</dbReference>
<gene>
    <name evidence="6" type="ORF">SAMN05444171_7266</name>
</gene>
<dbReference type="SFLD" id="SFLDG00358">
    <property type="entry name" value="Main_(cytGST)"/>
    <property type="match status" value="1"/>
</dbReference>
<evidence type="ECO:0000259" key="4">
    <source>
        <dbReference type="PROSITE" id="PS50404"/>
    </source>
</evidence>
<dbReference type="CDD" id="cd03047">
    <property type="entry name" value="GST_N_2"/>
    <property type="match status" value="1"/>
</dbReference>
<accession>A0A1H5IF59</accession>
<evidence type="ECO:0000313" key="6">
    <source>
        <dbReference type="EMBL" id="SEE38541.1"/>
    </source>
</evidence>
<dbReference type="PANTHER" id="PTHR44051:SF19">
    <property type="entry name" value="DISULFIDE-BOND OXIDOREDUCTASE YFCG"/>
    <property type="match status" value="1"/>
</dbReference>
<dbReference type="Pfam" id="PF00043">
    <property type="entry name" value="GST_C"/>
    <property type="match status" value="1"/>
</dbReference>
<reference evidence="6 7" key="1">
    <citation type="submission" date="2016-10" db="EMBL/GenBank/DDBJ databases">
        <authorList>
            <person name="de Groot N.N."/>
        </authorList>
    </citation>
    <scope>NUCLEOTIDE SEQUENCE [LARGE SCALE GENOMIC DNA]</scope>
    <source>
        <strain evidence="6 7">GAS522</strain>
    </source>
</reference>
<dbReference type="Gene3D" id="3.40.30.10">
    <property type="entry name" value="Glutaredoxin"/>
    <property type="match status" value="1"/>
</dbReference>
<dbReference type="Gene3D" id="1.20.1050.10">
    <property type="match status" value="1"/>
</dbReference>
<dbReference type="AlphaFoldDB" id="A0A1H5IF59"/>
<protein>
    <submittedName>
        <fullName evidence="6">Glutathione S-transferase</fullName>
    </submittedName>
</protein>
<dbReference type="EMBL" id="FNTI01000001">
    <property type="protein sequence ID" value="SEE38541.1"/>
    <property type="molecule type" value="Genomic_DNA"/>
</dbReference>
<dbReference type="InterPro" id="IPR010987">
    <property type="entry name" value="Glutathione-S-Trfase_C-like"/>
</dbReference>
<dbReference type="Proteomes" id="UP000183208">
    <property type="component" value="Unassembled WGS sequence"/>
</dbReference>
<feature type="domain" description="GST N-terminal" evidence="4">
    <location>
        <begin position="7"/>
        <end position="88"/>
    </location>
</feature>
<evidence type="ECO:0000256" key="3">
    <source>
        <dbReference type="RuleBase" id="RU003494"/>
    </source>
</evidence>
<dbReference type="OrthoDB" id="9810080at2"/>
<dbReference type="PROSITE" id="PS50405">
    <property type="entry name" value="GST_CTER"/>
    <property type="match status" value="1"/>
</dbReference>
<dbReference type="GO" id="GO:0016740">
    <property type="term" value="F:transferase activity"/>
    <property type="evidence" value="ECO:0007669"/>
    <property type="project" value="UniProtKB-KW"/>
</dbReference>
<dbReference type="PROSITE" id="PS50404">
    <property type="entry name" value="GST_NTER"/>
    <property type="match status" value="1"/>
</dbReference>
<evidence type="ECO:0000256" key="1">
    <source>
        <dbReference type="ARBA" id="ARBA00007409"/>
    </source>
</evidence>
<dbReference type="InterPro" id="IPR004045">
    <property type="entry name" value="Glutathione_S-Trfase_N"/>
</dbReference>
<dbReference type="InterPro" id="IPR004046">
    <property type="entry name" value="GST_C"/>
</dbReference>
<evidence type="ECO:0000256" key="2">
    <source>
        <dbReference type="ARBA" id="ARBA00022679"/>
    </source>
</evidence>
<organism evidence="6 7">
    <name type="scientific">Bradyrhizobium lablabi</name>
    <dbReference type="NCBI Taxonomy" id="722472"/>
    <lineage>
        <taxon>Bacteria</taxon>
        <taxon>Pseudomonadati</taxon>
        <taxon>Pseudomonadota</taxon>
        <taxon>Alphaproteobacteria</taxon>
        <taxon>Hyphomicrobiales</taxon>
        <taxon>Nitrobacteraceae</taxon>
        <taxon>Bradyrhizobium</taxon>
    </lineage>
</organism>
<dbReference type="InterPro" id="IPR036249">
    <property type="entry name" value="Thioredoxin-like_sf"/>
</dbReference>
<keyword evidence="2 6" id="KW-0808">Transferase</keyword>
<dbReference type="SFLD" id="SFLDS00019">
    <property type="entry name" value="Glutathione_Transferase_(cytos"/>
    <property type="match status" value="1"/>
</dbReference>
<dbReference type="InterPro" id="IPR036282">
    <property type="entry name" value="Glutathione-S-Trfase_C_sf"/>
</dbReference>